<dbReference type="EMBL" id="CP017962">
    <property type="protein sequence ID" value="APC47777.1"/>
    <property type="molecule type" value="Genomic_DNA"/>
</dbReference>
<reference evidence="1 2" key="1">
    <citation type="submission" date="2016-11" db="EMBL/GenBank/DDBJ databases">
        <title>Complete genome sequencing of Virgibacillus halodenitrificans PDB-F2.</title>
        <authorList>
            <person name="Sun Z."/>
            <person name="Zhou Y."/>
            <person name="Li H."/>
        </authorList>
    </citation>
    <scope>NUCLEOTIDE SEQUENCE [LARGE SCALE GENOMIC DNA]</scope>
    <source>
        <strain evidence="1 2">PDB-F2</strain>
    </source>
</reference>
<evidence type="ECO:0000313" key="1">
    <source>
        <dbReference type="EMBL" id="APC47777.1"/>
    </source>
</evidence>
<dbReference type="GeneID" id="71513962"/>
<sequence>MIKKYTADLKTTGAVLEDSLRILNRLSELNSIRALEDELFENNLLLKASKRRIENVYGSIKKRYLQDLHNKPVSENPLLLAIQNMNKEEAFYLLYYHMCMSDKVLYDFVVEVVFQKYIKGFLGVSSDDAGEFLLSSSIEHEEMKNWSERTYKDLKSALITVLLETGFLSNRRNPVFNENVYFSNRIFGYVLYFNKYSILTLEDYYNHNDFKLFLQDKQQRKMMLKELELSGVIHLEENKETEIHYKFPSLKEFVVQYVVGEN</sequence>
<dbReference type="KEGG" id="vhl:BME96_06145"/>
<protein>
    <recommendedName>
        <fullName evidence="3">DUF1819 family protein</fullName>
    </recommendedName>
</protein>
<evidence type="ECO:0008006" key="3">
    <source>
        <dbReference type="Google" id="ProtNLM"/>
    </source>
</evidence>
<dbReference type="AlphaFoldDB" id="A0AAC9IY43"/>
<dbReference type="RefSeq" id="WP_071648638.1">
    <property type="nucleotide sequence ID" value="NZ_CP017962.1"/>
</dbReference>
<evidence type="ECO:0000313" key="2">
    <source>
        <dbReference type="Proteomes" id="UP000182945"/>
    </source>
</evidence>
<dbReference type="InterPro" id="IPR023137">
    <property type="entry name" value="BrxA_sf"/>
</dbReference>
<accession>A0AAC9IY43</accession>
<proteinExistence type="predicted"/>
<dbReference type="Proteomes" id="UP000182945">
    <property type="component" value="Chromosome"/>
</dbReference>
<gene>
    <name evidence="1" type="ORF">BME96_06145</name>
</gene>
<dbReference type="Gene3D" id="1.10.3540.10">
    <property type="entry name" value="uncharacterized protein from magnetospirillum magneticum domain"/>
    <property type="match status" value="1"/>
</dbReference>
<dbReference type="InterPro" id="IPR014948">
    <property type="entry name" value="BrxA"/>
</dbReference>
<name>A0AAC9IY43_VIRHA</name>
<dbReference type="Pfam" id="PF08849">
    <property type="entry name" value="BrxA"/>
    <property type="match status" value="1"/>
</dbReference>
<organism evidence="1 2">
    <name type="scientific">Virgibacillus halodenitrificans</name>
    <name type="common">Bacillus halodenitrificans</name>
    <dbReference type="NCBI Taxonomy" id="1482"/>
    <lineage>
        <taxon>Bacteria</taxon>
        <taxon>Bacillati</taxon>
        <taxon>Bacillota</taxon>
        <taxon>Bacilli</taxon>
        <taxon>Bacillales</taxon>
        <taxon>Bacillaceae</taxon>
        <taxon>Virgibacillus</taxon>
    </lineage>
</organism>